<proteinExistence type="inferred from homology"/>
<keyword evidence="8" id="KW-0784">Thiamine biosynthesis</keyword>
<evidence type="ECO:0000313" key="14">
    <source>
        <dbReference type="Proteomes" id="UP000724964"/>
    </source>
</evidence>
<comment type="function">
    <text evidence="1">Responsible for the formation of the pyrimidine heterocycle in the thiamine biosynthesis pathway. Catalyzes the formation of hydroxymethylpyrimidine phosphate (HMP-P) from histidine and pyridoxal phosphate (PLP). The protein uses PLP and the active site histidine to form HMP-P, generating an inactive enzyme. The enzyme can only undergo a single turnover, which suggests it is a suicide enzyme.</text>
</comment>
<keyword evidence="6" id="KW-0479">Metal-binding</keyword>
<dbReference type="Pfam" id="PF09084">
    <property type="entry name" value="NMT1"/>
    <property type="match status" value="1"/>
</dbReference>
<dbReference type="SUPFAM" id="SSF53850">
    <property type="entry name" value="Periplasmic binding protein-like II"/>
    <property type="match status" value="1"/>
</dbReference>
<evidence type="ECO:0000256" key="1">
    <source>
        <dbReference type="ARBA" id="ARBA00003469"/>
    </source>
</evidence>
<evidence type="ECO:0000256" key="10">
    <source>
        <dbReference type="ARBA" id="ARBA00033171"/>
    </source>
</evidence>
<evidence type="ECO:0000256" key="8">
    <source>
        <dbReference type="ARBA" id="ARBA00022977"/>
    </source>
</evidence>
<protein>
    <recommendedName>
        <fullName evidence="10">Thiamine pyrimidine synthase</fullName>
    </recommendedName>
</protein>
<evidence type="ECO:0000313" key="13">
    <source>
        <dbReference type="EMBL" id="MBN4059654.1"/>
    </source>
</evidence>
<evidence type="ECO:0000256" key="6">
    <source>
        <dbReference type="ARBA" id="ARBA00022723"/>
    </source>
</evidence>
<evidence type="ECO:0000256" key="4">
    <source>
        <dbReference type="ARBA" id="ARBA00011738"/>
    </source>
</evidence>
<evidence type="ECO:0000259" key="12">
    <source>
        <dbReference type="Pfam" id="PF09084"/>
    </source>
</evidence>
<dbReference type="PANTHER" id="PTHR31528">
    <property type="entry name" value="4-AMINO-5-HYDROXYMETHYL-2-METHYLPYRIMIDINE PHOSPHATE SYNTHASE THI11-RELATED"/>
    <property type="match status" value="1"/>
</dbReference>
<comment type="similarity">
    <text evidence="3">Belongs to the NMT1/THI5 family.</text>
</comment>
<keyword evidence="7" id="KW-0663">Pyridoxal phosphate</keyword>
<comment type="subunit">
    <text evidence="4">Homodimer.</text>
</comment>
<evidence type="ECO:0000256" key="3">
    <source>
        <dbReference type="ARBA" id="ARBA00009406"/>
    </source>
</evidence>
<comment type="caution">
    <text evidence="13">The sequence shown here is derived from an EMBL/GenBank/DDBJ whole genome shotgun (WGS) entry which is preliminary data.</text>
</comment>
<feature type="domain" description="SsuA/THI5-like" evidence="12">
    <location>
        <begin position="92"/>
        <end position="298"/>
    </location>
</feature>
<evidence type="ECO:0000256" key="11">
    <source>
        <dbReference type="ARBA" id="ARBA00048179"/>
    </source>
</evidence>
<dbReference type="Gene3D" id="3.40.190.10">
    <property type="entry name" value="Periplasmic binding protein-like II"/>
    <property type="match status" value="2"/>
</dbReference>
<reference evidence="13" key="1">
    <citation type="submission" date="2021-02" db="EMBL/GenBank/DDBJ databases">
        <title>Activity-based single-cell genomes from oceanic crustal fluid captures similar information to metagenomic and metatranscriptomic surveys with orders of magnitude less sampling.</title>
        <authorList>
            <person name="D'Angelo T.S."/>
            <person name="Orcutt B.N."/>
        </authorList>
    </citation>
    <scope>NUCLEOTIDE SEQUENCE [LARGE SCALE GENOMIC DNA]</scope>
    <source>
        <strain evidence="13">AH-315-J10</strain>
    </source>
</reference>
<keyword evidence="14" id="KW-1185">Reference proteome</keyword>
<dbReference type="InterPro" id="IPR027939">
    <property type="entry name" value="NMT1/THI5"/>
</dbReference>
<evidence type="ECO:0000256" key="2">
    <source>
        <dbReference type="ARBA" id="ARBA00004948"/>
    </source>
</evidence>
<evidence type="ECO:0000256" key="9">
    <source>
        <dbReference type="ARBA" id="ARBA00023004"/>
    </source>
</evidence>
<organism evidence="13 14">
    <name type="scientific">Acidimicrobium ferrooxidans</name>
    <dbReference type="NCBI Taxonomy" id="53635"/>
    <lineage>
        <taxon>Bacteria</taxon>
        <taxon>Bacillati</taxon>
        <taxon>Actinomycetota</taxon>
        <taxon>Acidimicrobiia</taxon>
        <taxon>Acidimicrobiales</taxon>
        <taxon>Acidimicrobiaceae</taxon>
        <taxon>Acidimicrobium</taxon>
    </lineage>
</organism>
<name>A0ABS3AP73_9ACTN</name>
<keyword evidence="5" id="KW-0808">Transferase</keyword>
<evidence type="ECO:0000256" key="5">
    <source>
        <dbReference type="ARBA" id="ARBA00022679"/>
    </source>
</evidence>
<gene>
    <name evidence="13" type="ORF">JYT35_00890</name>
</gene>
<dbReference type="EMBL" id="JAFIUH010000011">
    <property type="protein sequence ID" value="MBN4059654.1"/>
    <property type="molecule type" value="Genomic_DNA"/>
</dbReference>
<evidence type="ECO:0000256" key="7">
    <source>
        <dbReference type="ARBA" id="ARBA00022898"/>
    </source>
</evidence>
<dbReference type="PANTHER" id="PTHR31528:SF1">
    <property type="entry name" value="4-AMINO-5-HYDROXYMETHYL-2-METHYLPYRIMIDINE PHOSPHATE SYNTHASE THI11-RELATED"/>
    <property type="match status" value="1"/>
</dbReference>
<dbReference type="Proteomes" id="UP000724964">
    <property type="component" value="Unassembled WGS sequence"/>
</dbReference>
<dbReference type="InterPro" id="IPR015168">
    <property type="entry name" value="SsuA/THI5"/>
</dbReference>
<comment type="catalytic activity">
    <reaction evidence="11">
        <text>N(6)-(pyridoxal phosphate)-L-lysyl-[4-amino-5-hydroxymethyl-2-methylpyrimidine phosphate synthase] + L-histidyl-[4-amino-5-hydroxymethyl-2-methylpyrimidine phosphate synthase] + 2 Fe(3+) + 4 H2O = L-lysyl-[4-amino-5-hydroxymethyl-2-methylpyrimidine phosphate synthase] + (2S)-2-amino-5-hydroxy-4-oxopentanoyl-[4-amino-5-hydroxymethyl-2-methylpyrimidine phosphate synthase] + 4-amino-2-methyl-5-(phosphooxymethyl)pyrimidine + 3-oxopropanoate + 2 Fe(2+) + 2 H(+)</text>
        <dbReference type="Rhea" id="RHEA:65756"/>
        <dbReference type="Rhea" id="RHEA-COMP:16892"/>
        <dbReference type="Rhea" id="RHEA-COMP:16893"/>
        <dbReference type="Rhea" id="RHEA-COMP:16894"/>
        <dbReference type="Rhea" id="RHEA-COMP:16895"/>
        <dbReference type="ChEBI" id="CHEBI:15377"/>
        <dbReference type="ChEBI" id="CHEBI:15378"/>
        <dbReference type="ChEBI" id="CHEBI:29033"/>
        <dbReference type="ChEBI" id="CHEBI:29034"/>
        <dbReference type="ChEBI" id="CHEBI:29969"/>
        <dbReference type="ChEBI" id="CHEBI:29979"/>
        <dbReference type="ChEBI" id="CHEBI:33190"/>
        <dbReference type="ChEBI" id="CHEBI:58354"/>
        <dbReference type="ChEBI" id="CHEBI:143915"/>
        <dbReference type="ChEBI" id="CHEBI:157692"/>
    </reaction>
    <physiologicalReaction direction="left-to-right" evidence="11">
        <dbReference type="Rhea" id="RHEA:65757"/>
    </physiologicalReaction>
</comment>
<keyword evidence="9" id="KW-0408">Iron</keyword>
<comment type="pathway">
    <text evidence="2">Cofactor biosynthesis; thiamine diphosphate biosynthesis.</text>
</comment>
<sequence length="391" mass="40814">MSVILLSLYFADSPHEGEHTMSKRYLKLLGALLAFTLVAAACGDSEGDGDSGGSSASADANFSDERCQTNQDVGTITFVTGFDFAAAAGISEIIVADARGYFEDLCLSVDIQPGFAPFNGATVIEGAAQFGAAGSFSELVNNNVAGDGDLVALLHWGRTAIEAIVLPEGSDVTDFAGLCGGLVGIKGDLPYSLQAAISLSGAERSCFDEVLLDGFDPVQHLDLGIDALPVYKSNEPNTLTGQGVSFTLLDPLDFDVPASFAIPFTSQSFLDENPTVVEDVVRALIKGYEAAAADPEAAVADAFALIDAAGNPLFLAQEAELFRWQTESTLIADLAPSGTGVGIPDANLLGSEIEAMVDAGVFGELPDWESMINSDIASRLYDGTTLNWPDE</sequence>
<accession>A0ABS3AP73</accession>